<dbReference type="PANTHER" id="PTHR13696:SF99">
    <property type="entry name" value="COBYRINIC ACID AC-DIAMIDE SYNTHASE"/>
    <property type="match status" value="1"/>
</dbReference>
<dbReference type="InterPro" id="IPR050678">
    <property type="entry name" value="DNA_Partitioning_ATPase"/>
</dbReference>
<organism evidence="2 3">
    <name type="scientific">Pseudomonas nitroreducens</name>
    <dbReference type="NCBI Taxonomy" id="46680"/>
    <lineage>
        <taxon>Bacteria</taxon>
        <taxon>Pseudomonadati</taxon>
        <taxon>Pseudomonadota</taxon>
        <taxon>Gammaproteobacteria</taxon>
        <taxon>Pseudomonadales</taxon>
        <taxon>Pseudomonadaceae</taxon>
        <taxon>Pseudomonas</taxon>
    </lineage>
</organism>
<accession>A0ABS0KID1</accession>
<dbReference type="Pfam" id="PF13614">
    <property type="entry name" value="AAA_31"/>
    <property type="match status" value="1"/>
</dbReference>
<dbReference type="PANTHER" id="PTHR13696">
    <property type="entry name" value="P-LOOP CONTAINING NUCLEOSIDE TRIPHOSPHATE HYDROLASE"/>
    <property type="match status" value="1"/>
</dbReference>
<dbReference type="SUPFAM" id="SSF52540">
    <property type="entry name" value="P-loop containing nucleoside triphosphate hydrolases"/>
    <property type="match status" value="1"/>
</dbReference>
<name>A0ABS0KID1_PSENT</name>
<evidence type="ECO:0000259" key="1">
    <source>
        <dbReference type="Pfam" id="PF13614"/>
    </source>
</evidence>
<comment type="caution">
    <text evidence="2">The sequence shown here is derived from an EMBL/GenBank/DDBJ whole genome shotgun (WGS) entry which is preliminary data.</text>
</comment>
<feature type="domain" description="AAA" evidence="1">
    <location>
        <begin position="88"/>
        <end position="287"/>
    </location>
</feature>
<dbReference type="Proteomes" id="UP000608450">
    <property type="component" value="Unassembled WGS sequence"/>
</dbReference>
<dbReference type="Gene3D" id="3.40.50.300">
    <property type="entry name" value="P-loop containing nucleotide triphosphate hydrolases"/>
    <property type="match status" value="1"/>
</dbReference>
<reference evidence="2 3" key="1">
    <citation type="submission" date="2020-11" db="EMBL/GenBank/DDBJ databases">
        <title>Enhanced detection system for hospital associated transmission using whole genome sequencing surveillance.</title>
        <authorList>
            <person name="Harrison L.H."/>
            <person name="Van Tyne D."/>
            <person name="Marsh J.W."/>
            <person name="Griffith M.P."/>
            <person name="Snyder D.J."/>
            <person name="Cooper V.S."/>
            <person name="Mustapha M."/>
        </authorList>
    </citation>
    <scope>NUCLEOTIDE SEQUENCE [LARGE SCALE GENOMIC DNA]</scope>
    <source>
        <strain evidence="2 3">PSA00705</strain>
    </source>
</reference>
<dbReference type="InterPro" id="IPR025669">
    <property type="entry name" value="AAA_dom"/>
</dbReference>
<keyword evidence="3" id="KW-1185">Reference proteome</keyword>
<evidence type="ECO:0000313" key="2">
    <source>
        <dbReference type="EMBL" id="MBG6287831.1"/>
    </source>
</evidence>
<evidence type="ECO:0000313" key="3">
    <source>
        <dbReference type="Proteomes" id="UP000608450"/>
    </source>
</evidence>
<gene>
    <name evidence="2" type="ORF">I5I61_10280</name>
</gene>
<sequence>MNTHVEHEEEMQNYVDWEQVYYTPQFAADCFGLTTRRLKDIEEENGIDIPRVPRGTVTTRAYRPSDLFKIAAVRRQRGYTKPLQKQVVISVFIHKGGTAKSTNATNLAIQLQLSGQRVLVIDNDPQGDTSSMFDYDADLSYEDLESFGIPNDRIVDGHLGNLIAPLLRMKPFETKTLDQVVKMPFGADGPHIIPADNSLEDLSIALDAANNPDFWYSEWIKAGNSGKLPNCDLSVYDVIIFDNAPAASRLTKNSVAACDLQLCPIRMDKLSFRALNRLNDWLLRFAEDYKRSPALAVVPTMFIRNRPRILQHLALLNEFFPGRVTQENLYYSEDYSKAMDQGFPLLLWKNAKTDTLEAARKVYQEILQVVQKIGHAS</sequence>
<dbReference type="CDD" id="cd02042">
    <property type="entry name" value="ParAB_family"/>
    <property type="match status" value="1"/>
</dbReference>
<dbReference type="InterPro" id="IPR027417">
    <property type="entry name" value="P-loop_NTPase"/>
</dbReference>
<protein>
    <submittedName>
        <fullName evidence="2">ParA family protein</fullName>
    </submittedName>
</protein>
<dbReference type="RefSeq" id="WP_196912622.1">
    <property type="nucleotide sequence ID" value="NZ_DAMDDB010000030.1"/>
</dbReference>
<dbReference type="EMBL" id="JADTFC010000019">
    <property type="protein sequence ID" value="MBG6287831.1"/>
    <property type="molecule type" value="Genomic_DNA"/>
</dbReference>
<proteinExistence type="predicted"/>